<sequence>MNLLNSNEFVNSRLESIKIDIDLDEIELKFYWPNFKVVNVSLKGILYCEFKPDFTEEPPWLCIDFMHDEISSLNDITEELLFKKESKIYEQLNYPIFRFCTGSADFYLNVIHQNFNAHEELFNVDK</sequence>
<dbReference type="Proteomes" id="UP000017820">
    <property type="component" value="Unassembled WGS sequence"/>
</dbReference>
<dbReference type="GeneID" id="29920575"/>
<comment type="caution">
    <text evidence="1">The sequence shown here is derived from an EMBL/GenBank/DDBJ whole genome shotgun (WGS) entry which is preliminary data.</text>
</comment>
<reference evidence="1 2" key="1">
    <citation type="submission" date="2013-07" db="EMBL/GenBank/DDBJ databases">
        <title>Draft genome sequence of Pseudoalteromonas luteoviolacea 2ta16.</title>
        <authorList>
            <person name="Allen E.E."/>
            <person name="Azam F."/>
            <person name="Podell S."/>
        </authorList>
    </citation>
    <scope>NUCLEOTIDE SEQUENCE [LARGE SCALE GENOMIC DNA]</scope>
    <source>
        <strain evidence="1 2">2ta16</strain>
    </source>
</reference>
<evidence type="ECO:0000313" key="2">
    <source>
        <dbReference type="Proteomes" id="UP000017820"/>
    </source>
</evidence>
<dbReference type="RefSeq" id="WP_023398924.1">
    <property type="nucleotide sequence ID" value="NZ_AUSV01000034.1"/>
</dbReference>
<dbReference type="AlphaFoldDB" id="V4JF56"/>
<accession>V4JF56</accession>
<protein>
    <submittedName>
        <fullName evidence="1">Uncharacterized protein</fullName>
    </submittedName>
</protein>
<proteinExistence type="predicted"/>
<dbReference type="EMBL" id="AUSV01000034">
    <property type="protein sequence ID" value="ESP93657.1"/>
    <property type="molecule type" value="Genomic_DNA"/>
</dbReference>
<evidence type="ECO:0000313" key="1">
    <source>
        <dbReference type="EMBL" id="ESP93657.1"/>
    </source>
</evidence>
<name>V4JF56_PSEL2</name>
<gene>
    <name evidence="1" type="ORF">PL2TA16_03043</name>
</gene>
<dbReference type="PATRIC" id="fig|1353533.3.peg.1995"/>
<organism evidence="1 2">
    <name type="scientific">Pseudoalteromonas luteoviolacea (strain 2ta16)</name>
    <dbReference type="NCBI Taxonomy" id="1353533"/>
    <lineage>
        <taxon>Bacteria</taxon>
        <taxon>Pseudomonadati</taxon>
        <taxon>Pseudomonadota</taxon>
        <taxon>Gammaproteobacteria</taxon>
        <taxon>Alteromonadales</taxon>
        <taxon>Pseudoalteromonadaceae</taxon>
        <taxon>Pseudoalteromonas</taxon>
    </lineage>
</organism>